<name>A0A261FRY1_9BIFI</name>
<dbReference type="InterPro" id="IPR041492">
    <property type="entry name" value="HAD_2"/>
</dbReference>
<dbReference type="GO" id="GO:0008967">
    <property type="term" value="F:phosphoglycolate phosphatase activity"/>
    <property type="evidence" value="ECO:0007669"/>
    <property type="project" value="TreeGrafter"/>
</dbReference>
<dbReference type="SUPFAM" id="SSF56784">
    <property type="entry name" value="HAD-like"/>
    <property type="match status" value="1"/>
</dbReference>
<gene>
    <name evidence="1" type="ORF">BLEM_1250</name>
</gene>
<dbReference type="InterPro" id="IPR036412">
    <property type="entry name" value="HAD-like_sf"/>
</dbReference>
<dbReference type="InterPro" id="IPR023198">
    <property type="entry name" value="PGP-like_dom2"/>
</dbReference>
<evidence type="ECO:0000313" key="2">
    <source>
        <dbReference type="Proteomes" id="UP000216352"/>
    </source>
</evidence>
<dbReference type="Proteomes" id="UP000216352">
    <property type="component" value="Unassembled WGS sequence"/>
</dbReference>
<dbReference type="InterPro" id="IPR023214">
    <property type="entry name" value="HAD_sf"/>
</dbReference>
<dbReference type="RefSeq" id="WP_072726951.1">
    <property type="nucleotide sequence ID" value="NZ_BDIS01000028.1"/>
</dbReference>
<dbReference type="STRING" id="1603886.GCA_001895165_02112"/>
<dbReference type="SFLD" id="SFLDG01129">
    <property type="entry name" value="C1.5:_HAD__Beta-PGM__Phosphata"/>
    <property type="match status" value="1"/>
</dbReference>
<dbReference type="PANTHER" id="PTHR43434">
    <property type="entry name" value="PHOSPHOGLYCOLATE PHOSPHATASE"/>
    <property type="match status" value="1"/>
</dbReference>
<dbReference type="AlphaFoldDB" id="A0A261FRY1"/>
<dbReference type="GO" id="GO:0006281">
    <property type="term" value="P:DNA repair"/>
    <property type="evidence" value="ECO:0007669"/>
    <property type="project" value="TreeGrafter"/>
</dbReference>
<proteinExistence type="predicted"/>
<protein>
    <submittedName>
        <fullName evidence="1">Haloacid dehalogenase</fullName>
    </submittedName>
</protein>
<dbReference type="OrthoDB" id="9776368at2"/>
<reference evidence="1 2" key="1">
    <citation type="journal article" date="2017" name="BMC Genomics">
        <title>Comparative genomic and phylogenomic analyses of the Bifidobacteriaceae family.</title>
        <authorList>
            <person name="Lugli G.A."/>
            <person name="Milani C."/>
            <person name="Turroni F."/>
            <person name="Duranti S."/>
            <person name="Mancabelli L."/>
            <person name="Mangifesta M."/>
            <person name="Ferrario C."/>
            <person name="Modesto M."/>
            <person name="Mattarelli P."/>
            <person name="Jiri K."/>
            <person name="van Sinderen D."/>
            <person name="Ventura M."/>
        </authorList>
    </citation>
    <scope>NUCLEOTIDE SEQUENCE [LARGE SCALE GENOMIC DNA]</scope>
    <source>
        <strain evidence="1 2">DSM 28807</strain>
    </source>
</reference>
<dbReference type="SFLD" id="SFLDS00003">
    <property type="entry name" value="Haloacid_Dehalogenase"/>
    <property type="match status" value="1"/>
</dbReference>
<keyword evidence="2" id="KW-1185">Reference proteome</keyword>
<dbReference type="InterPro" id="IPR050155">
    <property type="entry name" value="HAD-like_hydrolase_sf"/>
</dbReference>
<dbReference type="PANTHER" id="PTHR43434:SF1">
    <property type="entry name" value="PHOSPHOGLYCOLATE PHOSPHATASE"/>
    <property type="match status" value="1"/>
</dbReference>
<dbReference type="EMBL" id="MWWX01000007">
    <property type="protein sequence ID" value="OZG61941.1"/>
    <property type="molecule type" value="Genomic_DNA"/>
</dbReference>
<comment type="caution">
    <text evidence="1">The sequence shown here is derived from an EMBL/GenBank/DDBJ whole genome shotgun (WGS) entry which is preliminary data.</text>
</comment>
<sequence length="223" mass="24421">MAYRLVLWDFDGTLADTGADVWRSLAWAARSCGGALPDSFMADDRNLGLSVAEIHRRIEPYPGDGSLDRYDRLVTTHYRGITDYPSTALYPGIEALLRDLHGLGVVNHIVTHKPRQALERILAIKGWTGLFEGWDCADQYDDGSPSLLKTLMVRSVMERRGADPADTVMVGDTFGDIVAARANGIDSIAVTYGDGDAELLRDSRPTHCVDGVDELADTIRKGL</sequence>
<dbReference type="Pfam" id="PF13419">
    <property type="entry name" value="HAD_2"/>
    <property type="match status" value="1"/>
</dbReference>
<dbReference type="Gene3D" id="3.40.50.1000">
    <property type="entry name" value="HAD superfamily/HAD-like"/>
    <property type="match status" value="1"/>
</dbReference>
<evidence type="ECO:0000313" key="1">
    <source>
        <dbReference type="EMBL" id="OZG61941.1"/>
    </source>
</evidence>
<dbReference type="Gene3D" id="1.10.150.240">
    <property type="entry name" value="Putative phosphatase, domain 2"/>
    <property type="match status" value="1"/>
</dbReference>
<organism evidence="1 2">
    <name type="scientific">Bifidobacterium lemurum</name>
    <dbReference type="NCBI Taxonomy" id="1603886"/>
    <lineage>
        <taxon>Bacteria</taxon>
        <taxon>Bacillati</taxon>
        <taxon>Actinomycetota</taxon>
        <taxon>Actinomycetes</taxon>
        <taxon>Bifidobacteriales</taxon>
        <taxon>Bifidobacteriaceae</taxon>
        <taxon>Bifidobacterium</taxon>
    </lineage>
</organism>
<accession>A0A261FRY1</accession>